<dbReference type="Gene3D" id="3.40.50.720">
    <property type="entry name" value="NAD(P)-binding Rossmann-like Domain"/>
    <property type="match status" value="1"/>
</dbReference>
<evidence type="ECO:0000256" key="2">
    <source>
        <dbReference type="ARBA" id="ARBA00022833"/>
    </source>
</evidence>
<dbReference type="SUPFAM" id="SSF51735">
    <property type="entry name" value="NAD(P)-binding Rossmann-fold domains"/>
    <property type="match status" value="1"/>
</dbReference>
<dbReference type="EMBL" id="JBHTJZ010000011">
    <property type="protein sequence ID" value="MFD0959876.1"/>
    <property type="molecule type" value="Genomic_DNA"/>
</dbReference>
<dbReference type="PANTHER" id="PTHR43401">
    <property type="entry name" value="L-THREONINE 3-DEHYDROGENASE"/>
    <property type="match status" value="1"/>
</dbReference>
<dbReference type="PANTHER" id="PTHR43401:SF2">
    <property type="entry name" value="L-THREONINE 3-DEHYDROGENASE"/>
    <property type="match status" value="1"/>
</dbReference>
<dbReference type="InterPro" id="IPR050129">
    <property type="entry name" value="Zn_alcohol_dh"/>
</dbReference>
<evidence type="ECO:0000259" key="4">
    <source>
        <dbReference type="SMART" id="SM00829"/>
    </source>
</evidence>
<dbReference type="SMART" id="SM00829">
    <property type="entry name" value="PKS_ER"/>
    <property type="match status" value="1"/>
</dbReference>
<organism evidence="5 6">
    <name type="scientific">Paenibacillus chungangensis</name>
    <dbReference type="NCBI Taxonomy" id="696535"/>
    <lineage>
        <taxon>Bacteria</taxon>
        <taxon>Bacillati</taxon>
        <taxon>Bacillota</taxon>
        <taxon>Bacilli</taxon>
        <taxon>Bacillales</taxon>
        <taxon>Paenibacillaceae</taxon>
        <taxon>Paenibacillus</taxon>
    </lineage>
</organism>
<dbReference type="InterPro" id="IPR013149">
    <property type="entry name" value="ADH-like_C"/>
</dbReference>
<protein>
    <submittedName>
        <fullName evidence="5">Zinc-binding dehydrogenase</fullName>
    </submittedName>
</protein>
<evidence type="ECO:0000313" key="6">
    <source>
        <dbReference type="Proteomes" id="UP001596989"/>
    </source>
</evidence>
<keyword evidence="6" id="KW-1185">Reference proteome</keyword>
<sequence length="340" mass="36052">MRGLVYEGNKILTARELPVPEIGAGEVLIRVAYTGICGSDLLIWNGGYPRVKPPVTIGHEFSGVIEAVADRNGSLKPGDRVVVEPLLTCGECFACRSGEYNLCRSLGLIGIDVNGGMAHYVKAAADKVIRIPDTVSLKDASFVEPLAVGVHMVNQAAVRAGQTVLVAGGGPIGLIAASIARLRGADVYISEINPFRIEKAKAFGFHVINPQESNVVETIRAVTDGDGAHVALEVTGTPFGLTDCIEAAGTKGTVLIAGMAKKQPMVDTYKILAKELHVVGSRVYKKEDFHEALRLIESGQFVPGPFVSRVVTLDNAVEDGFVATEAGAPVVKILVELERE</sequence>
<proteinExistence type="predicted"/>
<name>A0ABW3HQU1_9BACL</name>
<dbReference type="Pfam" id="PF08240">
    <property type="entry name" value="ADH_N"/>
    <property type="match status" value="1"/>
</dbReference>
<dbReference type="Pfam" id="PF00107">
    <property type="entry name" value="ADH_zinc_N"/>
    <property type="match status" value="1"/>
</dbReference>
<keyword evidence="3" id="KW-0560">Oxidoreductase</keyword>
<evidence type="ECO:0000256" key="1">
    <source>
        <dbReference type="ARBA" id="ARBA00022723"/>
    </source>
</evidence>
<dbReference type="InterPro" id="IPR011032">
    <property type="entry name" value="GroES-like_sf"/>
</dbReference>
<evidence type="ECO:0000256" key="3">
    <source>
        <dbReference type="ARBA" id="ARBA00023002"/>
    </source>
</evidence>
<dbReference type="InterPro" id="IPR020843">
    <property type="entry name" value="ER"/>
</dbReference>
<dbReference type="SUPFAM" id="SSF50129">
    <property type="entry name" value="GroES-like"/>
    <property type="match status" value="1"/>
</dbReference>
<dbReference type="InterPro" id="IPR036291">
    <property type="entry name" value="NAD(P)-bd_dom_sf"/>
</dbReference>
<accession>A0ABW3HQU1</accession>
<dbReference type="InterPro" id="IPR013154">
    <property type="entry name" value="ADH-like_N"/>
</dbReference>
<dbReference type="RefSeq" id="WP_377564162.1">
    <property type="nucleotide sequence ID" value="NZ_JBHTJZ010000011.1"/>
</dbReference>
<dbReference type="Proteomes" id="UP001596989">
    <property type="component" value="Unassembled WGS sequence"/>
</dbReference>
<dbReference type="Gene3D" id="3.90.180.10">
    <property type="entry name" value="Medium-chain alcohol dehydrogenases, catalytic domain"/>
    <property type="match status" value="1"/>
</dbReference>
<gene>
    <name evidence="5" type="ORF">ACFQ2I_10780</name>
</gene>
<feature type="domain" description="Enoyl reductase (ER)" evidence="4">
    <location>
        <begin position="8"/>
        <end position="302"/>
    </location>
</feature>
<keyword evidence="2" id="KW-0862">Zinc</keyword>
<keyword evidence="1" id="KW-0479">Metal-binding</keyword>
<comment type="caution">
    <text evidence="5">The sequence shown here is derived from an EMBL/GenBank/DDBJ whole genome shotgun (WGS) entry which is preliminary data.</text>
</comment>
<reference evidence="6" key="1">
    <citation type="journal article" date="2019" name="Int. J. Syst. Evol. Microbiol.">
        <title>The Global Catalogue of Microorganisms (GCM) 10K type strain sequencing project: providing services to taxonomists for standard genome sequencing and annotation.</title>
        <authorList>
            <consortium name="The Broad Institute Genomics Platform"/>
            <consortium name="The Broad Institute Genome Sequencing Center for Infectious Disease"/>
            <person name="Wu L."/>
            <person name="Ma J."/>
        </authorList>
    </citation>
    <scope>NUCLEOTIDE SEQUENCE [LARGE SCALE GENOMIC DNA]</scope>
    <source>
        <strain evidence="6">CCUG 59129</strain>
    </source>
</reference>
<evidence type="ECO:0000313" key="5">
    <source>
        <dbReference type="EMBL" id="MFD0959876.1"/>
    </source>
</evidence>